<feature type="region of interest" description="Disordered" evidence="3">
    <location>
        <begin position="228"/>
        <end position="252"/>
    </location>
</feature>
<dbReference type="InterPro" id="IPR058353">
    <property type="entry name" value="DUF8040"/>
</dbReference>
<dbReference type="EMBL" id="JAZDWU010000002">
    <property type="protein sequence ID" value="KAL0012486.1"/>
    <property type="molecule type" value="Genomic_DNA"/>
</dbReference>
<feature type="domain" description="DDE Tnp4" evidence="5">
    <location>
        <begin position="509"/>
        <end position="572"/>
    </location>
</feature>
<comment type="cofactor">
    <cofactor evidence="1">
        <name>a divalent metal cation</name>
        <dbReference type="ChEBI" id="CHEBI:60240"/>
    </cofactor>
</comment>
<evidence type="ECO:0000313" key="7">
    <source>
        <dbReference type="EMBL" id="KAL0012486.1"/>
    </source>
</evidence>
<dbReference type="AlphaFoldDB" id="A0AAW2DUQ9"/>
<dbReference type="GO" id="GO:0046872">
    <property type="term" value="F:metal ion binding"/>
    <property type="evidence" value="ECO:0007669"/>
    <property type="project" value="UniProtKB-KW"/>
</dbReference>
<dbReference type="InterPro" id="IPR024752">
    <property type="entry name" value="Myb/SANT-like_dom"/>
</dbReference>
<evidence type="ECO:0000259" key="4">
    <source>
        <dbReference type="Pfam" id="PF12776"/>
    </source>
</evidence>
<dbReference type="Proteomes" id="UP001459277">
    <property type="component" value="Unassembled WGS sequence"/>
</dbReference>
<proteinExistence type="predicted"/>
<feature type="region of interest" description="Disordered" evidence="3">
    <location>
        <begin position="268"/>
        <end position="296"/>
    </location>
</feature>
<keyword evidence="2" id="KW-0479">Metal-binding</keyword>
<evidence type="ECO:0000313" key="8">
    <source>
        <dbReference type="Proteomes" id="UP001459277"/>
    </source>
</evidence>
<dbReference type="PANTHER" id="PTHR31704">
    <property type="entry name" value="MYB/SANT-LIKE DNA-BINDING DOMAIN PROTEIN-RELATED"/>
    <property type="match status" value="1"/>
</dbReference>
<gene>
    <name evidence="7" type="ORF">SO802_007594</name>
</gene>
<name>A0AAW2DUQ9_9ROSI</name>
<accession>A0AAW2DUQ9</accession>
<dbReference type="InterPro" id="IPR027806">
    <property type="entry name" value="HARBI1_dom"/>
</dbReference>
<feature type="domain" description="DUF8040" evidence="6">
    <location>
        <begin position="376"/>
        <end position="467"/>
    </location>
</feature>
<evidence type="ECO:0000256" key="2">
    <source>
        <dbReference type="ARBA" id="ARBA00022723"/>
    </source>
</evidence>
<evidence type="ECO:0008006" key="9">
    <source>
        <dbReference type="Google" id="ProtNLM"/>
    </source>
</evidence>
<evidence type="ECO:0000259" key="5">
    <source>
        <dbReference type="Pfam" id="PF13359"/>
    </source>
</evidence>
<evidence type="ECO:0000259" key="6">
    <source>
        <dbReference type="Pfam" id="PF26138"/>
    </source>
</evidence>
<dbReference type="Pfam" id="PF13359">
    <property type="entry name" value="DDE_Tnp_4"/>
    <property type="match status" value="1"/>
</dbReference>
<dbReference type="Pfam" id="PF12776">
    <property type="entry name" value="Myb_DNA-bind_3"/>
    <property type="match status" value="1"/>
</dbReference>
<evidence type="ECO:0000256" key="3">
    <source>
        <dbReference type="SAM" id="MobiDB-lite"/>
    </source>
</evidence>
<keyword evidence="8" id="KW-1185">Reference proteome</keyword>
<organism evidence="7 8">
    <name type="scientific">Lithocarpus litseifolius</name>
    <dbReference type="NCBI Taxonomy" id="425828"/>
    <lineage>
        <taxon>Eukaryota</taxon>
        <taxon>Viridiplantae</taxon>
        <taxon>Streptophyta</taxon>
        <taxon>Embryophyta</taxon>
        <taxon>Tracheophyta</taxon>
        <taxon>Spermatophyta</taxon>
        <taxon>Magnoliopsida</taxon>
        <taxon>eudicotyledons</taxon>
        <taxon>Gunneridae</taxon>
        <taxon>Pentapetalae</taxon>
        <taxon>rosids</taxon>
        <taxon>fabids</taxon>
        <taxon>Fagales</taxon>
        <taxon>Fagaceae</taxon>
        <taxon>Lithocarpus</taxon>
    </lineage>
</organism>
<reference evidence="7 8" key="1">
    <citation type="submission" date="2024-01" db="EMBL/GenBank/DDBJ databases">
        <title>A telomere-to-telomere, gap-free genome of sweet tea (Lithocarpus litseifolius).</title>
        <authorList>
            <person name="Zhou J."/>
        </authorList>
    </citation>
    <scope>NUCLEOTIDE SEQUENCE [LARGE SCALE GENOMIC DNA]</scope>
    <source>
        <strain evidence="7">Zhou-2022a</strain>
        <tissue evidence="7">Leaf</tissue>
    </source>
</reference>
<comment type="caution">
    <text evidence="7">The sequence shown here is derived from an EMBL/GenBank/DDBJ whole genome shotgun (WGS) entry which is preliminary data.</text>
</comment>
<dbReference type="Pfam" id="PF26138">
    <property type="entry name" value="DUF8040"/>
    <property type="match status" value="1"/>
</dbReference>
<protein>
    <recommendedName>
        <fullName evidence="9">Myb/SANT-like domain-containing protein</fullName>
    </recommendedName>
</protein>
<dbReference type="PANTHER" id="PTHR31704:SF37">
    <property type="entry name" value="HEAT SHOCK PROTEIN"/>
    <property type="match status" value="1"/>
</dbReference>
<evidence type="ECO:0000256" key="1">
    <source>
        <dbReference type="ARBA" id="ARBA00001968"/>
    </source>
</evidence>
<feature type="domain" description="Myb/SANT-like" evidence="4">
    <location>
        <begin position="99"/>
        <end position="191"/>
    </location>
</feature>
<feature type="compositionally biased region" description="Polar residues" evidence="3">
    <location>
        <begin position="268"/>
        <end position="289"/>
    </location>
</feature>
<sequence length="598" mass="67386">MRRPRVVDIVCGAVLRPVKSGLYPVSRLSVKVVFSMSLETFVRQGKTQQSVAEILYKAKYLHKEFQTTNAVDTPNPVLMGKNATSNSEAKEARALWGDPSWTTTFCNLCVEQIEAGNRTKGVAFSTEGWVNLVTKFCDETGLNYDKGQLKSRWDVLKHDWRVWEQLKNLDTGLGWDAVKGTIDASDDWWDQNSKELPKATNFRQKGPQNLEQLDRMFRDVAATGVVAWTPSSNTLPPKMPQEGAGDSFGSSKFKDNQCDMSLDIDNLQQGHTSQSRSSGQKRTSESIPSQKKKKKIGGAAMLNDRISQLINVCQNKSAGTSRESPSSIDNVMEIVRALPGVDRTFVVQASYLVAVTCETAVTYFNKYINKIPCYDSEQIGWAWVRRCMEGNDKLCYNMFRMKKEVFHNLCEVLQHDYGLQHSRNIRLEESVAICLLILGHGTCNRMVQEIFQHSGETISRHFEKMITLLGACFAAAYVKPSDPTFSEVPTQLQDHPIYWPHFQDCIGAIDGTHVIAVVPTNKSIPYFRRKGYPTQNVMVACDFDMLFTFVLPGWEGAAHDTSIFLDTILKQRKYYGVDSGCPMMKGYLAPYKGISYHL</sequence>